<feature type="region of interest" description="Disordered" evidence="2">
    <location>
        <begin position="234"/>
        <end position="263"/>
    </location>
</feature>
<dbReference type="GeneID" id="5855343"/>
<dbReference type="VEuPathDB" id="FungiDB:MGL_2035"/>
<feature type="compositionally biased region" description="Basic and acidic residues" evidence="2">
    <location>
        <begin position="39"/>
        <end position="49"/>
    </location>
</feature>
<dbReference type="KEGG" id="mgl:MGL_2035"/>
<dbReference type="GO" id="GO:0034551">
    <property type="term" value="P:mitochondrial respiratory chain complex III assembly"/>
    <property type="evidence" value="ECO:0007669"/>
    <property type="project" value="TreeGrafter"/>
</dbReference>
<dbReference type="Pfam" id="PF03981">
    <property type="entry name" value="Ubiq_cyt_C_chap"/>
    <property type="match status" value="1"/>
</dbReference>
<dbReference type="PANTHER" id="PTHR12184:SF1">
    <property type="entry name" value="UBIQUINOL-CYTOCHROME-C REDUCTASE COMPLEX ASSEMBLY FACTOR 1"/>
    <property type="match status" value="1"/>
</dbReference>
<dbReference type="STRING" id="425265.A8Q0H8"/>
<dbReference type="PANTHER" id="PTHR12184">
    <property type="entry name" value="UBIQUINOL-CYTOCHROME C REDUCTASE COMPLEX ASSEMBLY FACTOR 1 FAMILY MEMBER"/>
    <property type="match status" value="1"/>
</dbReference>
<dbReference type="AlphaFoldDB" id="A8Q0H8"/>
<accession>A8Q0H8</accession>
<proteinExistence type="inferred from homology"/>
<dbReference type="InterPro" id="IPR007129">
    <property type="entry name" value="Ubiqinol_cyt_c_chaperone_CPB3"/>
</dbReference>
<feature type="compositionally biased region" description="Polar residues" evidence="2">
    <location>
        <begin position="18"/>
        <end position="38"/>
    </location>
</feature>
<sequence length="380" mass="42212">MSPTPCVWKHAARASTSLTRLPSQHPTITWRASSSSSAGDKRRPRDSLLRRNLAPLSPPTPPPSKTKYSPLTVALVKGTGRLLGYNFVRSKAIKVTGDLYDRAAMRAQAEAHFWYKECALPASFQTWFQLTNLHVFLLLSRIRALPSQEAKTYSQELINHFFIDTESRMRERFGVQTSRLVKGYMKDLHLQHRGSTVAYEEGLATDDIRLSAAIWRNVWGGGWGVIGGVKRKAPSLSTKKSQHNTLQASGRQPSNETDKDGKVVADNQAHSDHEDAVPDYTVDQDALMAQDKTDGQREARAELLFPQHLERVTRWLRREVYRLGHLPDETVMDGDVHAPRAVVEDVVGPPSASTTAAMSATSSSQSEGGVQTIVSAYTRI</sequence>
<dbReference type="OMA" id="WFTVTNL"/>
<feature type="domain" description="Ubiquinol-cytochrome c chaperone" evidence="3">
    <location>
        <begin position="117"/>
        <end position="222"/>
    </location>
</feature>
<evidence type="ECO:0000259" key="3">
    <source>
        <dbReference type="Pfam" id="PF03981"/>
    </source>
</evidence>
<feature type="compositionally biased region" description="Polar residues" evidence="2">
    <location>
        <begin position="235"/>
        <end position="255"/>
    </location>
</feature>
<protein>
    <recommendedName>
        <fullName evidence="3">Ubiquinol-cytochrome c chaperone domain-containing protein</fullName>
    </recommendedName>
</protein>
<reference evidence="4 5" key="1">
    <citation type="journal article" date="2007" name="Proc. Natl. Acad. Sci. U.S.A.">
        <title>Dandruff-associated Malassezia genomes reveal convergent and divergent virulence traits shared with plant and human fungal pathogens.</title>
        <authorList>
            <person name="Xu J."/>
            <person name="Saunders C.W."/>
            <person name="Hu P."/>
            <person name="Grant R.A."/>
            <person name="Boekhout T."/>
            <person name="Kuramae E.E."/>
            <person name="Kronstad J.W."/>
            <person name="Deangelis Y.M."/>
            <person name="Reeder N.L."/>
            <person name="Johnstone K.R."/>
            <person name="Leland M."/>
            <person name="Fieno A.M."/>
            <person name="Begley W.M."/>
            <person name="Sun Y."/>
            <person name="Lacey M.P."/>
            <person name="Chaudhary T."/>
            <person name="Keough T."/>
            <person name="Chu L."/>
            <person name="Sears R."/>
            <person name="Yuan B."/>
            <person name="Dawson T.L.Jr."/>
        </authorList>
    </citation>
    <scope>NUCLEOTIDE SEQUENCE [LARGE SCALE GENOMIC DNA]</scope>
    <source>
        <strain evidence="5">ATCC MYA-4612 / CBS 7966</strain>
    </source>
</reference>
<evidence type="ECO:0000313" key="4">
    <source>
        <dbReference type="EMBL" id="EDP43822.1"/>
    </source>
</evidence>
<dbReference type="RefSeq" id="XP_001731036.1">
    <property type="nucleotide sequence ID" value="XM_001730984.1"/>
</dbReference>
<evidence type="ECO:0000256" key="2">
    <source>
        <dbReference type="SAM" id="MobiDB-lite"/>
    </source>
</evidence>
<dbReference type="Proteomes" id="UP000008837">
    <property type="component" value="Unassembled WGS sequence"/>
</dbReference>
<feature type="region of interest" description="Disordered" evidence="2">
    <location>
        <begin position="347"/>
        <end position="369"/>
    </location>
</feature>
<dbReference type="GO" id="GO:0005739">
    <property type="term" value="C:mitochondrion"/>
    <property type="evidence" value="ECO:0007669"/>
    <property type="project" value="TreeGrafter"/>
</dbReference>
<evidence type="ECO:0000313" key="5">
    <source>
        <dbReference type="Proteomes" id="UP000008837"/>
    </source>
</evidence>
<dbReference type="OrthoDB" id="10253878at2759"/>
<dbReference type="InterPro" id="IPR021150">
    <property type="entry name" value="Ubiq_cyt_c_chap"/>
</dbReference>
<gene>
    <name evidence="4" type="ORF">MGL_2035</name>
</gene>
<dbReference type="EMBL" id="AAYY01000006">
    <property type="protein sequence ID" value="EDP43822.1"/>
    <property type="molecule type" value="Genomic_DNA"/>
</dbReference>
<organism evidence="4 5">
    <name type="scientific">Malassezia globosa (strain ATCC MYA-4612 / CBS 7966)</name>
    <name type="common">Dandruff-associated fungus</name>
    <dbReference type="NCBI Taxonomy" id="425265"/>
    <lineage>
        <taxon>Eukaryota</taxon>
        <taxon>Fungi</taxon>
        <taxon>Dikarya</taxon>
        <taxon>Basidiomycota</taxon>
        <taxon>Ustilaginomycotina</taxon>
        <taxon>Malasseziomycetes</taxon>
        <taxon>Malasseziales</taxon>
        <taxon>Malasseziaceae</taxon>
        <taxon>Malassezia</taxon>
    </lineage>
</organism>
<keyword evidence="5" id="KW-1185">Reference proteome</keyword>
<feature type="region of interest" description="Disordered" evidence="2">
    <location>
        <begin position="18"/>
        <end position="69"/>
    </location>
</feature>
<comment type="caution">
    <text evidence="4">The sequence shown here is derived from an EMBL/GenBank/DDBJ whole genome shotgun (WGS) entry which is preliminary data.</text>
</comment>
<evidence type="ECO:0000256" key="1">
    <source>
        <dbReference type="ARBA" id="ARBA00006407"/>
    </source>
</evidence>
<name>A8Q0H8_MALGO</name>
<dbReference type="InParanoid" id="A8Q0H8"/>
<feature type="compositionally biased region" description="Low complexity" evidence="2">
    <location>
        <begin position="351"/>
        <end position="366"/>
    </location>
</feature>
<comment type="similarity">
    <text evidence="1">Belongs to the CBP3 family.</text>
</comment>